<evidence type="ECO:0000313" key="3">
    <source>
        <dbReference type="Proteomes" id="UP000198552"/>
    </source>
</evidence>
<name>A0A1G9TYR1_9BURK</name>
<protein>
    <submittedName>
        <fullName evidence="2">Uncharacterized protein</fullName>
    </submittedName>
</protein>
<reference evidence="3" key="1">
    <citation type="submission" date="2016-10" db="EMBL/GenBank/DDBJ databases">
        <authorList>
            <person name="Varghese N."/>
            <person name="Submissions S."/>
        </authorList>
    </citation>
    <scope>NUCLEOTIDE SEQUENCE [LARGE SCALE GENOMIC DNA]</scope>
    <source>
        <strain evidence="3">EPL6</strain>
    </source>
</reference>
<sequence>MTAPSTAPSKKPQGAASTPGLPQNELTNPAIMTIPALRLSPRQSRVLDALTTTAGWIAREALDRIAGASNSPDVVMRLRRKLGDDAIDMRQVDALDRDNRPCRPGQYRLTEQGRQRLAQMGGASC</sequence>
<organism evidence="2 3">
    <name type="scientific">Oryzisolibacter propanilivorax</name>
    <dbReference type="NCBI Taxonomy" id="1527607"/>
    <lineage>
        <taxon>Bacteria</taxon>
        <taxon>Pseudomonadati</taxon>
        <taxon>Pseudomonadota</taxon>
        <taxon>Betaproteobacteria</taxon>
        <taxon>Burkholderiales</taxon>
        <taxon>Comamonadaceae</taxon>
        <taxon>Oryzisolibacter</taxon>
    </lineage>
</organism>
<evidence type="ECO:0000256" key="1">
    <source>
        <dbReference type="SAM" id="MobiDB-lite"/>
    </source>
</evidence>
<gene>
    <name evidence="2" type="ORF">SAMN05428957_10772</name>
</gene>
<proteinExistence type="predicted"/>
<evidence type="ECO:0000313" key="2">
    <source>
        <dbReference type="EMBL" id="SDM52723.1"/>
    </source>
</evidence>
<accession>A0A1G9TYR1</accession>
<dbReference type="EMBL" id="FNHP01000007">
    <property type="protein sequence ID" value="SDM52723.1"/>
    <property type="molecule type" value="Genomic_DNA"/>
</dbReference>
<keyword evidence="3" id="KW-1185">Reference proteome</keyword>
<dbReference type="AlphaFoldDB" id="A0A1G9TYR1"/>
<dbReference type="Proteomes" id="UP000198552">
    <property type="component" value="Unassembled WGS sequence"/>
</dbReference>
<dbReference type="STRING" id="1527607.SAMN05428957_10772"/>
<feature type="region of interest" description="Disordered" evidence="1">
    <location>
        <begin position="1"/>
        <end position="27"/>
    </location>
</feature>